<keyword evidence="1" id="KW-0472">Membrane</keyword>
<protein>
    <submittedName>
        <fullName evidence="3">EamA domain-containing membrane protein RarD</fullName>
    </submittedName>
</protein>
<evidence type="ECO:0000259" key="2">
    <source>
        <dbReference type="Pfam" id="PF00892"/>
    </source>
</evidence>
<name>A0A6S6U0R9_9GAMM</name>
<dbReference type="InterPro" id="IPR000620">
    <property type="entry name" value="EamA_dom"/>
</dbReference>
<dbReference type="EMBL" id="CACVAV010000334">
    <property type="protein sequence ID" value="CAA6821848.1"/>
    <property type="molecule type" value="Genomic_DNA"/>
</dbReference>
<dbReference type="PANTHER" id="PTHR22911:SF103">
    <property type="entry name" value="BLR2811 PROTEIN"/>
    <property type="match status" value="1"/>
</dbReference>
<feature type="transmembrane region" description="Helical" evidence="1">
    <location>
        <begin position="72"/>
        <end position="89"/>
    </location>
</feature>
<dbReference type="GO" id="GO:0016020">
    <property type="term" value="C:membrane"/>
    <property type="evidence" value="ECO:0007669"/>
    <property type="project" value="InterPro"/>
</dbReference>
<feature type="transmembrane region" description="Helical" evidence="1">
    <location>
        <begin position="101"/>
        <end position="120"/>
    </location>
</feature>
<keyword evidence="1" id="KW-0812">Transmembrane</keyword>
<dbReference type="InterPro" id="IPR037185">
    <property type="entry name" value="EmrE-like"/>
</dbReference>
<keyword evidence="1" id="KW-1133">Transmembrane helix</keyword>
<organism evidence="3">
    <name type="scientific">uncultured Thiotrichaceae bacterium</name>
    <dbReference type="NCBI Taxonomy" id="298394"/>
    <lineage>
        <taxon>Bacteria</taxon>
        <taxon>Pseudomonadati</taxon>
        <taxon>Pseudomonadota</taxon>
        <taxon>Gammaproteobacteria</taxon>
        <taxon>Thiotrichales</taxon>
        <taxon>Thiotrichaceae</taxon>
        <taxon>environmental samples</taxon>
    </lineage>
</organism>
<reference evidence="3" key="1">
    <citation type="submission" date="2020-01" db="EMBL/GenBank/DDBJ databases">
        <authorList>
            <person name="Meier V. D."/>
            <person name="Meier V D."/>
        </authorList>
    </citation>
    <scope>NUCLEOTIDE SEQUENCE</scope>
    <source>
        <strain evidence="3">HLG_WM_MAG_08</strain>
    </source>
</reference>
<accession>A0A6S6U0R9</accession>
<feature type="non-terminal residue" evidence="3">
    <location>
        <position position="152"/>
    </location>
</feature>
<sequence>MHEHNKGILLMITTTILFASQDTITKFLGQTIPIFQFVGIRYLAFFLFAVWFATRKRSLKEVLKVKNPWLQLLRGAMLGIQIVAFAYVIRELGVGEMQSIFMAYPLIVTALSAYVLGEAVGWRRWAAVCVGFVGTLIIIAPGSASFSVYSLF</sequence>
<feature type="transmembrane region" description="Helical" evidence="1">
    <location>
        <begin position="127"/>
        <end position="149"/>
    </location>
</feature>
<dbReference type="SUPFAM" id="SSF103481">
    <property type="entry name" value="Multidrug resistance efflux transporter EmrE"/>
    <property type="match status" value="1"/>
</dbReference>
<proteinExistence type="predicted"/>
<feature type="transmembrane region" description="Helical" evidence="1">
    <location>
        <begin position="31"/>
        <end position="52"/>
    </location>
</feature>
<dbReference type="Gene3D" id="1.10.3730.20">
    <property type="match status" value="1"/>
</dbReference>
<gene>
    <name evidence="3" type="ORF">HELGO_WM55106</name>
</gene>
<dbReference type="Pfam" id="PF00892">
    <property type="entry name" value="EamA"/>
    <property type="match status" value="1"/>
</dbReference>
<evidence type="ECO:0000313" key="3">
    <source>
        <dbReference type="EMBL" id="CAA6821848.1"/>
    </source>
</evidence>
<dbReference type="PANTHER" id="PTHR22911">
    <property type="entry name" value="ACYL-MALONYL CONDENSING ENZYME-RELATED"/>
    <property type="match status" value="1"/>
</dbReference>
<evidence type="ECO:0000256" key="1">
    <source>
        <dbReference type="SAM" id="Phobius"/>
    </source>
</evidence>
<dbReference type="AlphaFoldDB" id="A0A6S6U0R9"/>
<feature type="domain" description="EamA" evidence="2">
    <location>
        <begin position="6"/>
        <end position="139"/>
    </location>
</feature>